<gene>
    <name evidence="1" type="ORF">H4W31_003129</name>
</gene>
<protein>
    <submittedName>
        <fullName evidence="1">Uncharacterized protein</fullName>
    </submittedName>
</protein>
<sequence length="221" mass="24928">MQPIDREEFAAGVRWWQTKTSWPNDFHNNAYVELAALNPDGEFLDDWWPNFLRRLSRWRAVRPLSKAAVTALLVANREHLGGAWHQACAPVKDLDITGVTWEQVRAFPEVVARLKPTKSRSPVFPSKFCHFLLPRIFPVFDNAAVGDSRSRGGRGPSTPLTYEGYFNLVKETWAATPAELQAEFVAELTRLVEGEGRSPLCDGFPMATKITELALIGRRHA</sequence>
<proteinExistence type="predicted"/>
<name>A0A927M6G7_9ACTN</name>
<dbReference type="EMBL" id="JADBEB010000001">
    <property type="protein sequence ID" value="MBE1487491.1"/>
    <property type="molecule type" value="Genomic_DNA"/>
</dbReference>
<keyword evidence="2" id="KW-1185">Reference proteome</keyword>
<dbReference type="Proteomes" id="UP000649753">
    <property type="component" value="Unassembled WGS sequence"/>
</dbReference>
<reference evidence="1" key="1">
    <citation type="submission" date="2020-10" db="EMBL/GenBank/DDBJ databases">
        <title>Sequencing the genomes of 1000 actinobacteria strains.</title>
        <authorList>
            <person name="Klenk H.-P."/>
        </authorList>
    </citation>
    <scope>NUCLEOTIDE SEQUENCE</scope>
    <source>
        <strain evidence="1">DSM 46832</strain>
    </source>
</reference>
<evidence type="ECO:0000313" key="1">
    <source>
        <dbReference type="EMBL" id="MBE1487491.1"/>
    </source>
</evidence>
<dbReference type="RefSeq" id="WP_192767326.1">
    <property type="nucleotide sequence ID" value="NZ_JADBEB010000001.1"/>
</dbReference>
<evidence type="ECO:0000313" key="2">
    <source>
        <dbReference type="Proteomes" id="UP000649753"/>
    </source>
</evidence>
<comment type="caution">
    <text evidence="1">The sequence shown here is derived from an EMBL/GenBank/DDBJ whole genome shotgun (WGS) entry which is preliminary data.</text>
</comment>
<organism evidence="1 2">
    <name type="scientific">Plantactinospora soyae</name>
    <dbReference type="NCBI Taxonomy" id="1544732"/>
    <lineage>
        <taxon>Bacteria</taxon>
        <taxon>Bacillati</taxon>
        <taxon>Actinomycetota</taxon>
        <taxon>Actinomycetes</taxon>
        <taxon>Micromonosporales</taxon>
        <taxon>Micromonosporaceae</taxon>
        <taxon>Plantactinospora</taxon>
    </lineage>
</organism>
<dbReference type="AlphaFoldDB" id="A0A927M6G7"/>
<accession>A0A927M6G7</accession>